<dbReference type="EMBL" id="CP071795">
    <property type="protein sequence ID" value="QTD36908.1"/>
    <property type="molecule type" value="Genomic_DNA"/>
</dbReference>
<evidence type="ECO:0000313" key="2">
    <source>
        <dbReference type="Proteomes" id="UP000663935"/>
    </source>
</evidence>
<dbReference type="RefSeq" id="WP_207971085.1">
    <property type="nucleotide sequence ID" value="NZ_CP071795.1"/>
</dbReference>
<organism evidence="1 2">
    <name type="scientific">Polaribacter batillariae</name>
    <dbReference type="NCBI Taxonomy" id="2808900"/>
    <lineage>
        <taxon>Bacteria</taxon>
        <taxon>Pseudomonadati</taxon>
        <taxon>Bacteroidota</taxon>
        <taxon>Flavobacteriia</taxon>
        <taxon>Flavobacteriales</taxon>
        <taxon>Flavobacteriaceae</taxon>
    </lineage>
</organism>
<gene>
    <name evidence="1" type="ORF">JL193_12330</name>
</gene>
<evidence type="ECO:0000313" key="1">
    <source>
        <dbReference type="EMBL" id="QTD36908.1"/>
    </source>
</evidence>
<dbReference type="PROSITE" id="PS51257">
    <property type="entry name" value="PROKAR_LIPOPROTEIN"/>
    <property type="match status" value="1"/>
</dbReference>
<proteinExistence type="predicted"/>
<keyword evidence="2" id="KW-1185">Reference proteome</keyword>
<name>A0ABX7STW0_9FLAO</name>
<reference evidence="1 2" key="1">
    <citation type="submission" date="2021-03" db="EMBL/GenBank/DDBJ databases">
        <title>Complete genome of Polaribacter_sp.G4M1.</title>
        <authorList>
            <person name="Jeong S.W."/>
            <person name="Bae J.W."/>
        </authorList>
    </citation>
    <scope>NUCLEOTIDE SEQUENCE [LARGE SCALE GENOMIC DNA]</scope>
    <source>
        <strain evidence="1 2">G4M1</strain>
    </source>
</reference>
<dbReference type="Proteomes" id="UP000663935">
    <property type="component" value="Chromosome"/>
</dbReference>
<sequence>MKNLIIFLGISFFFLTSCEIEEDPIQLQPIEKEWTQGSTMKLVPLDPNNIGFTYNIDQNIGTAFWSNTLAEFQAFLNITDKTINIKKIDIYAFVEEEIEGTYKLHGGKSGKLLTSIPSPSLKDPINFSVSSTDVFSLYATELAATHNGELLPEDLVGLRWTITATDGSVLDTRTNCFDFDCSYGIKTNIKFVDTWLGDFEYHWLEVGTDTERFSHADLVVGSRGTISFTPSTNNPEDYDVNDLSMGAAFEPEPGYLNYNVTTNTLTVLNYNTFFNSEWELVEVTDTVLTVKWSFVFSGFFRDFIGTVEIIRKDGLSWPEGLTIVNN</sequence>
<protein>
    <submittedName>
        <fullName evidence="1">Uncharacterized protein</fullName>
    </submittedName>
</protein>
<accession>A0ABX7STW0</accession>